<feature type="domain" description="DUF7168" evidence="2">
    <location>
        <begin position="88"/>
        <end position="207"/>
    </location>
</feature>
<dbReference type="AlphaFoldDB" id="A0A9X5C439"/>
<evidence type="ECO:0000259" key="1">
    <source>
        <dbReference type="Pfam" id="PF10979"/>
    </source>
</evidence>
<accession>A0A9X5C439</accession>
<dbReference type="InterPro" id="IPR055592">
    <property type="entry name" value="DUF7168"/>
</dbReference>
<comment type="caution">
    <text evidence="3">The sequence shown here is derived from an EMBL/GenBank/DDBJ whole genome shotgun (WGS) entry which is preliminary data.</text>
</comment>
<evidence type="ECO:0000313" key="4">
    <source>
        <dbReference type="Proteomes" id="UP000474104"/>
    </source>
</evidence>
<evidence type="ECO:0000313" key="3">
    <source>
        <dbReference type="EMBL" id="NDO67307.1"/>
    </source>
</evidence>
<dbReference type="Pfam" id="PF23771">
    <property type="entry name" value="DUF7168"/>
    <property type="match status" value="1"/>
</dbReference>
<reference evidence="3 4" key="1">
    <citation type="submission" date="2019-07" db="EMBL/GenBank/DDBJ databases">
        <title>Draft genome sequences of 15 bacterial species constituting the stable defined intestinal microbiota of the GM15 gnotobiotic mouse model.</title>
        <authorList>
            <person name="Elie C."/>
            <person name="Mathieu A."/>
            <person name="Saliou A."/>
            <person name="Darnaud M."/>
            <person name="Leulier F."/>
            <person name="Tamellini A."/>
        </authorList>
    </citation>
    <scope>NUCLEOTIDE SEQUENCE [LARGE SCALE GENOMIC DNA]</scope>
    <source>
        <strain evidence="4">ASF 502</strain>
    </source>
</reference>
<organism evidence="3 4">
    <name type="scientific">Schaedlerella arabinosiphila</name>
    <dbReference type="NCBI Taxonomy" id="2044587"/>
    <lineage>
        <taxon>Bacteria</taxon>
        <taxon>Bacillati</taxon>
        <taxon>Bacillota</taxon>
        <taxon>Clostridia</taxon>
        <taxon>Lachnospirales</taxon>
        <taxon>Lachnospiraceae</taxon>
        <taxon>Schaedlerella</taxon>
    </lineage>
</organism>
<gene>
    <name evidence="3" type="ORF">FMM80_00570</name>
</gene>
<dbReference type="InterPro" id="IPR024498">
    <property type="entry name" value="DUF2786"/>
</dbReference>
<feature type="domain" description="DUF2786" evidence="1">
    <location>
        <begin position="31"/>
        <end position="70"/>
    </location>
</feature>
<evidence type="ECO:0000259" key="2">
    <source>
        <dbReference type="Pfam" id="PF23771"/>
    </source>
</evidence>
<sequence>MKRQTSDNQKMLLVFLSLKVEGKVMNSSNEKIIEKIKKVLELSKNNPSIEEAKSAAIKAQRLMAEYHISMSEIEIIDDIENIVEEKIDVGTGNKWKYTLSWIVAKNFRCKYFYYGKSTVVFYGYEKDAKIAAMTFEMLFNIGNKESMKYYQKQRQKYLSKCEDFDGKGIKNAFLNGYLLGIQEVLEKQCTALMIVIPKELEEKYINRISKSRKINTSFKLRKTFEGEQAKREGKKIGKDIVMSRRIETKA</sequence>
<dbReference type="EMBL" id="VIRB01000003">
    <property type="protein sequence ID" value="NDO67307.1"/>
    <property type="molecule type" value="Genomic_DNA"/>
</dbReference>
<dbReference type="Proteomes" id="UP000474104">
    <property type="component" value="Unassembled WGS sequence"/>
</dbReference>
<proteinExistence type="predicted"/>
<dbReference type="Pfam" id="PF10979">
    <property type="entry name" value="DUF2786"/>
    <property type="match status" value="1"/>
</dbReference>
<name>A0A9X5C439_9FIRM</name>
<protein>
    <submittedName>
        <fullName evidence="3">DUF2786 domain-containing protein</fullName>
    </submittedName>
</protein>